<evidence type="ECO:0000256" key="1">
    <source>
        <dbReference type="ARBA" id="ARBA00022649"/>
    </source>
</evidence>
<dbReference type="InterPro" id="IPR022907">
    <property type="entry name" value="VapC_family"/>
</dbReference>
<feature type="binding site" evidence="5">
    <location>
        <position position="100"/>
    </location>
    <ligand>
        <name>Mg(2+)</name>
        <dbReference type="ChEBI" id="CHEBI:18420"/>
    </ligand>
</feature>
<comment type="caution">
    <text evidence="7">The sequence shown here is derived from an EMBL/GenBank/DDBJ whole genome shotgun (WGS) entry which is preliminary data.</text>
</comment>
<dbReference type="GO" id="GO:0016787">
    <property type="term" value="F:hydrolase activity"/>
    <property type="evidence" value="ECO:0007669"/>
    <property type="project" value="UniProtKB-KW"/>
</dbReference>
<dbReference type="Pfam" id="PF01850">
    <property type="entry name" value="PIN"/>
    <property type="match status" value="1"/>
</dbReference>
<gene>
    <name evidence="5" type="primary">vapC</name>
    <name evidence="7" type="ORF">AUJ66_06935</name>
</gene>
<comment type="similarity">
    <text evidence="5">Belongs to the PINc/VapC protein family.</text>
</comment>
<keyword evidence="2 5" id="KW-0540">Nuclease</keyword>
<accession>A0A1J4SAA6</accession>
<dbReference type="PANTHER" id="PTHR38826">
    <property type="entry name" value="RIBONUCLEASE VAPC13"/>
    <property type="match status" value="1"/>
</dbReference>
<dbReference type="EMBL" id="MNUO01000107">
    <property type="protein sequence ID" value="OIN96232.1"/>
    <property type="molecule type" value="Genomic_DNA"/>
</dbReference>
<feature type="binding site" evidence="5">
    <location>
        <position position="5"/>
    </location>
    <ligand>
        <name>Mg(2+)</name>
        <dbReference type="ChEBI" id="CHEBI:18420"/>
    </ligand>
</feature>
<keyword evidence="3 5" id="KW-0479">Metal-binding</keyword>
<dbReference type="GO" id="GO:0090729">
    <property type="term" value="F:toxin activity"/>
    <property type="evidence" value="ECO:0007669"/>
    <property type="project" value="UniProtKB-KW"/>
</dbReference>
<dbReference type="InterPro" id="IPR029060">
    <property type="entry name" value="PIN-like_dom_sf"/>
</dbReference>
<dbReference type="SUPFAM" id="SSF88723">
    <property type="entry name" value="PIN domain-like"/>
    <property type="match status" value="1"/>
</dbReference>
<dbReference type="InterPro" id="IPR002716">
    <property type="entry name" value="PIN_dom"/>
</dbReference>
<evidence type="ECO:0000256" key="4">
    <source>
        <dbReference type="ARBA" id="ARBA00022801"/>
    </source>
</evidence>
<dbReference type="Gene3D" id="3.40.50.1010">
    <property type="entry name" value="5'-nuclease"/>
    <property type="match status" value="1"/>
</dbReference>
<sequence>MYLVDANVILRYLTEDDKKKADACEKLLERAVDGKEKLFISDMVIAEIIWVLEKIYKYEKDAIRFRIEKILNTPNLIFQNKNLLEESISLYEEANIDFIDAYHIILMRENNIEEIYSYDTDFDRVPQIKRKEP</sequence>
<comment type="cofactor">
    <cofactor evidence="5">
        <name>Mg(2+)</name>
        <dbReference type="ChEBI" id="CHEBI:18420"/>
    </cofactor>
</comment>
<keyword evidence="5" id="KW-0800">Toxin</keyword>
<dbReference type="STRING" id="1817893.AUJ66_06935"/>
<evidence type="ECO:0000256" key="5">
    <source>
        <dbReference type="HAMAP-Rule" id="MF_00265"/>
    </source>
</evidence>
<dbReference type="Proteomes" id="UP000182278">
    <property type="component" value="Unassembled WGS sequence"/>
</dbReference>
<evidence type="ECO:0000256" key="2">
    <source>
        <dbReference type="ARBA" id="ARBA00022722"/>
    </source>
</evidence>
<evidence type="ECO:0000259" key="6">
    <source>
        <dbReference type="SMART" id="SM00670"/>
    </source>
</evidence>
<protein>
    <recommendedName>
        <fullName evidence="5">Ribonuclease VapC</fullName>
        <shortName evidence="5">RNase VapC</shortName>
        <ecNumber evidence="5">3.1.-.-</ecNumber>
    </recommendedName>
    <alternativeName>
        <fullName evidence="5">Toxin VapC</fullName>
    </alternativeName>
</protein>
<dbReference type="GO" id="GO:0000287">
    <property type="term" value="F:magnesium ion binding"/>
    <property type="evidence" value="ECO:0007669"/>
    <property type="project" value="UniProtKB-UniRule"/>
</dbReference>
<keyword evidence="4 5" id="KW-0378">Hydrolase</keyword>
<dbReference type="EC" id="3.1.-.-" evidence="5"/>
<comment type="function">
    <text evidence="5">Toxic component of a toxin-antitoxin (TA) system. An RNase.</text>
</comment>
<feature type="domain" description="PIN" evidence="6">
    <location>
        <begin position="1"/>
        <end position="124"/>
    </location>
</feature>
<dbReference type="InterPro" id="IPR052106">
    <property type="entry name" value="PINc/VapC_TA"/>
</dbReference>
<evidence type="ECO:0000313" key="8">
    <source>
        <dbReference type="Proteomes" id="UP000182278"/>
    </source>
</evidence>
<dbReference type="HAMAP" id="MF_00265">
    <property type="entry name" value="VapC_Nob1"/>
    <property type="match status" value="1"/>
</dbReference>
<keyword evidence="1 5" id="KW-1277">Toxin-antitoxin system</keyword>
<evidence type="ECO:0000313" key="7">
    <source>
        <dbReference type="EMBL" id="OIN96232.1"/>
    </source>
</evidence>
<dbReference type="SMART" id="SM00670">
    <property type="entry name" value="PINc"/>
    <property type="match status" value="1"/>
</dbReference>
<proteinExistence type="inferred from homology"/>
<name>A0A1J4SAA6_9BACT</name>
<reference evidence="7 8" key="1">
    <citation type="journal article" date="2016" name="Environ. Microbiol.">
        <title>Genomic resolution of a cold subsurface aquifer community provides metabolic insights for novel microbes adapted to high CO concentrations.</title>
        <authorList>
            <person name="Probst A.J."/>
            <person name="Castelle C.J."/>
            <person name="Singh A."/>
            <person name="Brown C.T."/>
            <person name="Anantharaman K."/>
            <person name="Sharon I."/>
            <person name="Hug L.A."/>
            <person name="Burstein D."/>
            <person name="Emerson J.B."/>
            <person name="Thomas B.C."/>
            <person name="Banfield J.F."/>
        </authorList>
    </citation>
    <scope>NUCLEOTIDE SEQUENCE [LARGE SCALE GENOMIC DNA]</scope>
    <source>
        <strain evidence="7">CG1_02_38_46</strain>
    </source>
</reference>
<dbReference type="PANTHER" id="PTHR38826:SF5">
    <property type="entry name" value="RIBONUCLEASE VAPC13"/>
    <property type="match status" value="1"/>
</dbReference>
<dbReference type="GO" id="GO:0004540">
    <property type="term" value="F:RNA nuclease activity"/>
    <property type="evidence" value="ECO:0007669"/>
    <property type="project" value="InterPro"/>
</dbReference>
<keyword evidence="5" id="KW-0460">Magnesium</keyword>
<organism evidence="7 8">
    <name type="scientific">Candidatus Desantisbacteria bacterium CG1_02_38_46</name>
    <dbReference type="NCBI Taxonomy" id="1817893"/>
    <lineage>
        <taxon>Bacteria</taxon>
        <taxon>Candidatus Desantisiibacteriota</taxon>
    </lineage>
</organism>
<dbReference type="AlphaFoldDB" id="A0A1J4SAA6"/>
<evidence type="ECO:0000256" key="3">
    <source>
        <dbReference type="ARBA" id="ARBA00022723"/>
    </source>
</evidence>